<dbReference type="RefSeq" id="WP_193926427.1">
    <property type="nucleotide sequence ID" value="NZ_JADEYC010000002.1"/>
</dbReference>
<accession>A0A929FYR2</accession>
<keyword evidence="4" id="KW-1185">Reference proteome</keyword>
<keyword evidence="2" id="KW-0560">Oxidoreductase</keyword>
<evidence type="ECO:0000313" key="3">
    <source>
        <dbReference type="EMBL" id="MBE9372967.1"/>
    </source>
</evidence>
<name>A0A929FYR2_9PSEU</name>
<proteinExistence type="inferred from homology"/>
<dbReference type="PANTHER" id="PTHR24320:SF148">
    <property type="entry name" value="NAD(P)-BINDING ROSSMANN-FOLD SUPERFAMILY PROTEIN"/>
    <property type="match status" value="1"/>
</dbReference>
<evidence type="ECO:0000256" key="1">
    <source>
        <dbReference type="ARBA" id="ARBA00006484"/>
    </source>
</evidence>
<organism evidence="3 4">
    <name type="scientific">Saccharopolyspora montiporae</name>
    <dbReference type="NCBI Taxonomy" id="2781240"/>
    <lineage>
        <taxon>Bacteria</taxon>
        <taxon>Bacillati</taxon>
        <taxon>Actinomycetota</taxon>
        <taxon>Actinomycetes</taxon>
        <taxon>Pseudonocardiales</taxon>
        <taxon>Pseudonocardiaceae</taxon>
        <taxon>Saccharopolyspora</taxon>
    </lineage>
</organism>
<dbReference type="PANTHER" id="PTHR24320">
    <property type="entry name" value="RETINOL DEHYDROGENASE"/>
    <property type="match status" value="1"/>
</dbReference>
<evidence type="ECO:0000313" key="4">
    <source>
        <dbReference type="Proteomes" id="UP000598360"/>
    </source>
</evidence>
<dbReference type="Gene3D" id="3.40.50.720">
    <property type="entry name" value="NAD(P)-binding Rossmann-like Domain"/>
    <property type="match status" value="1"/>
</dbReference>
<dbReference type="PRINTS" id="PR00081">
    <property type="entry name" value="GDHRDH"/>
</dbReference>
<reference evidence="3" key="1">
    <citation type="submission" date="2020-10" db="EMBL/GenBank/DDBJ databases">
        <title>Diversity and distribution of actinomycetes associated with coral in the coast of Hainan.</title>
        <authorList>
            <person name="Li F."/>
        </authorList>
    </citation>
    <scope>NUCLEOTIDE SEQUENCE</scope>
    <source>
        <strain evidence="3">HNM0983</strain>
    </source>
</reference>
<evidence type="ECO:0000256" key="2">
    <source>
        <dbReference type="ARBA" id="ARBA00023002"/>
    </source>
</evidence>
<dbReference type="Proteomes" id="UP000598360">
    <property type="component" value="Unassembled WGS sequence"/>
</dbReference>
<dbReference type="EMBL" id="JADEYC010000002">
    <property type="protein sequence ID" value="MBE9372967.1"/>
    <property type="molecule type" value="Genomic_DNA"/>
</dbReference>
<sequence>MLQNRWTADELTGYAGRTAVITGATSGVGLATAQRLARAGAHVVLAVRDRERGARAASRVGGSTEVRELDLGDLSSVRAFAAGFGGEIDVLVNNAGVAMVDRGRTADGFETQFGVNHLGHFALTNLLLPQITRRVVTVASGAHRAGRIHFGDLDLERSGYGRVKGYAQSKLANLLFVLELQRRFTRTGSAVRALAAHPGYAATNLGTPGRGQLLTSLTHAAGRAFAQPPRKAALPTLFALDQDIPGGSYVGPDGRHEMHGYPTLVGRSAAASDPHSARRLWEVSAELTGTDFAAD</sequence>
<protein>
    <submittedName>
        <fullName evidence="3">SDR family NAD(P)-dependent oxidoreductase</fullName>
    </submittedName>
</protein>
<dbReference type="InterPro" id="IPR002347">
    <property type="entry name" value="SDR_fam"/>
</dbReference>
<comment type="similarity">
    <text evidence="1">Belongs to the short-chain dehydrogenases/reductases (SDR) family.</text>
</comment>
<dbReference type="NCBIfam" id="NF004846">
    <property type="entry name" value="PRK06197.1"/>
    <property type="match status" value="1"/>
</dbReference>
<dbReference type="AlphaFoldDB" id="A0A929FYR2"/>
<dbReference type="GO" id="GO:0016491">
    <property type="term" value="F:oxidoreductase activity"/>
    <property type="evidence" value="ECO:0007669"/>
    <property type="project" value="UniProtKB-KW"/>
</dbReference>
<dbReference type="Pfam" id="PF00106">
    <property type="entry name" value="adh_short"/>
    <property type="match status" value="1"/>
</dbReference>
<comment type="caution">
    <text evidence="3">The sequence shown here is derived from an EMBL/GenBank/DDBJ whole genome shotgun (WGS) entry which is preliminary data.</text>
</comment>
<dbReference type="InterPro" id="IPR036291">
    <property type="entry name" value="NAD(P)-bd_dom_sf"/>
</dbReference>
<gene>
    <name evidence="3" type="ORF">IQ251_00760</name>
</gene>
<dbReference type="SUPFAM" id="SSF51735">
    <property type="entry name" value="NAD(P)-binding Rossmann-fold domains"/>
    <property type="match status" value="1"/>
</dbReference>